<evidence type="ECO:0000313" key="6">
    <source>
        <dbReference type="EMBL" id="ARO86719.1"/>
    </source>
</evidence>
<feature type="zinc finger region" description="dksA C4-type" evidence="4">
    <location>
        <begin position="91"/>
        <end position="115"/>
    </location>
</feature>
<dbReference type="SUPFAM" id="SSF109635">
    <property type="entry name" value="DnaK suppressor protein DksA, alpha-hairpin domain"/>
    <property type="match status" value="1"/>
</dbReference>
<evidence type="ECO:0000256" key="1">
    <source>
        <dbReference type="ARBA" id="ARBA00022723"/>
    </source>
</evidence>
<dbReference type="AlphaFoldDB" id="A0A1W6SLN8"/>
<gene>
    <name evidence="6" type="ORF">EBAPG3_002435</name>
</gene>
<evidence type="ECO:0000256" key="2">
    <source>
        <dbReference type="ARBA" id="ARBA00022771"/>
    </source>
</evidence>
<dbReference type="PANTHER" id="PTHR33823:SF4">
    <property type="entry name" value="GENERAL STRESS PROTEIN 16O"/>
    <property type="match status" value="1"/>
</dbReference>
<evidence type="ECO:0000256" key="4">
    <source>
        <dbReference type="PROSITE-ProRule" id="PRU00510"/>
    </source>
</evidence>
<accession>A0A1W6SLN8</accession>
<dbReference type="KEGG" id="nlc:EBAPG3_002435"/>
<evidence type="ECO:0000259" key="5">
    <source>
        <dbReference type="Pfam" id="PF01258"/>
    </source>
</evidence>
<dbReference type="OrthoDB" id="9811543at2"/>
<dbReference type="PROSITE" id="PS51128">
    <property type="entry name" value="ZF_DKSA_2"/>
    <property type="match status" value="1"/>
</dbReference>
<evidence type="ECO:0000313" key="7">
    <source>
        <dbReference type="Proteomes" id="UP000012179"/>
    </source>
</evidence>
<dbReference type="GO" id="GO:0008270">
    <property type="term" value="F:zinc ion binding"/>
    <property type="evidence" value="ECO:0007669"/>
    <property type="project" value="UniProtKB-KW"/>
</dbReference>
<protein>
    <submittedName>
        <fullName evidence="6">Conjugal transfer protein TraR</fullName>
    </submittedName>
</protein>
<organism evidence="6 7">
    <name type="scientific">Nitrosospira lacus</name>
    <dbReference type="NCBI Taxonomy" id="1288494"/>
    <lineage>
        <taxon>Bacteria</taxon>
        <taxon>Pseudomonadati</taxon>
        <taxon>Pseudomonadota</taxon>
        <taxon>Betaproteobacteria</taxon>
        <taxon>Nitrosomonadales</taxon>
        <taxon>Nitrosomonadaceae</taxon>
        <taxon>Nitrosospira</taxon>
    </lineage>
</organism>
<dbReference type="InterPro" id="IPR000962">
    <property type="entry name" value="Znf_DskA_TraR"/>
</dbReference>
<keyword evidence="2" id="KW-0863">Zinc-finger</keyword>
<dbReference type="EMBL" id="CP021106">
    <property type="protein sequence ID" value="ARO86719.1"/>
    <property type="molecule type" value="Genomic_DNA"/>
</dbReference>
<sequence>MAKLTEDQLAQLKTSLQQRYLDLREEVRGELESSGEQRYIELAGSVRDAGDGSVADLLLDINTAMVDRQVHEMREVETSLKRLAELNFGDCIDCGSEIGFDRLMAYPTALRCVRCQDVYEKTYSHEGTPTL</sequence>
<keyword evidence="3" id="KW-0862">Zinc</keyword>
<keyword evidence="1" id="KW-0479">Metal-binding</keyword>
<proteinExistence type="predicted"/>
<name>A0A1W6SLN8_9PROT</name>
<dbReference type="InterPro" id="IPR037187">
    <property type="entry name" value="DnaK_N"/>
</dbReference>
<dbReference type="SUPFAM" id="SSF57716">
    <property type="entry name" value="Glucocorticoid receptor-like (DNA-binding domain)"/>
    <property type="match status" value="1"/>
</dbReference>
<feature type="domain" description="Zinc finger DksA/TraR C4-type" evidence="5">
    <location>
        <begin position="88"/>
        <end position="121"/>
    </location>
</feature>
<dbReference type="PANTHER" id="PTHR33823">
    <property type="entry name" value="RNA POLYMERASE-BINDING TRANSCRIPTION FACTOR DKSA-RELATED"/>
    <property type="match status" value="1"/>
</dbReference>
<evidence type="ECO:0000256" key="3">
    <source>
        <dbReference type="ARBA" id="ARBA00022833"/>
    </source>
</evidence>
<dbReference type="Pfam" id="PF01258">
    <property type="entry name" value="zf-dskA_traR"/>
    <property type="match status" value="1"/>
</dbReference>
<dbReference type="RefSeq" id="WP_004175615.1">
    <property type="nucleotide sequence ID" value="NZ_CP021106.3"/>
</dbReference>
<dbReference type="Proteomes" id="UP000012179">
    <property type="component" value="Chromosome"/>
</dbReference>
<keyword evidence="7" id="KW-1185">Reference proteome</keyword>
<reference evidence="6 7" key="1">
    <citation type="journal article" date="2015" name="Int. J. Syst. Evol. Microbiol.">
        <title>Nitrosospira lacus sp. nov., a psychrotolerant, ammonia-oxidizing bacterium from sandy lake sediment.</title>
        <authorList>
            <person name="Urakawa H."/>
            <person name="Garcia J.C."/>
            <person name="Nielsen J.L."/>
            <person name="Le V.Q."/>
            <person name="Kozlowski J.A."/>
            <person name="Stein L.Y."/>
            <person name="Lim C.K."/>
            <person name="Pommerening-Roser A."/>
            <person name="Martens-Habbena W."/>
            <person name="Stahl D.A."/>
            <person name="Klotz M.G."/>
        </authorList>
    </citation>
    <scope>NUCLEOTIDE SEQUENCE [LARGE SCALE GENOMIC DNA]</scope>
    <source>
        <strain evidence="6 7">APG3</strain>
    </source>
</reference>
<dbReference type="eggNOG" id="COG1734">
    <property type="taxonomic scope" value="Bacteria"/>
</dbReference>
<dbReference type="Gene3D" id="1.20.120.910">
    <property type="entry name" value="DksA, coiled-coil domain"/>
    <property type="match status" value="1"/>
</dbReference>